<evidence type="ECO:0000256" key="1">
    <source>
        <dbReference type="ARBA" id="ARBA00004651"/>
    </source>
</evidence>
<gene>
    <name evidence="10" type="ORF">AGR4A_pAt10023</name>
</gene>
<evidence type="ECO:0000256" key="5">
    <source>
        <dbReference type="ARBA" id="ARBA00023136"/>
    </source>
</evidence>
<comment type="subcellular location">
    <subcellularLocation>
        <location evidence="1">Cell membrane</location>
        <topology evidence="1">Multi-pass membrane protein</topology>
    </subcellularLocation>
</comment>
<dbReference type="InterPro" id="IPR000160">
    <property type="entry name" value="GGDEF_dom"/>
</dbReference>
<dbReference type="CDD" id="cd01949">
    <property type="entry name" value="GGDEF"/>
    <property type="match status" value="1"/>
</dbReference>
<dbReference type="GO" id="GO:0052621">
    <property type="term" value="F:diguanylate cyclase activity"/>
    <property type="evidence" value="ECO:0007669"/>
    <property type="project" value="UniProtKB-EC"/>
</dbReference>
<dbReference type="Proteomes" id="UP000192074">
    <property type="component" value="Unassembled WGS sequence"/>
</dbReference>
<keyword evidence="4 7" id="KW-1133">Transmembrane helix</keyword>
<keyword evidence="10" id="KW-0548">Nucleotidyltransferase</keyword>
<dbReference type="PANTHER" id="PTHR45138:SF9">
    <property type="entry name" value="DIGUANYLATE CYCLASE DGCM-RELATED"/>
    <property type="match status" value="1"/>
</dbReference>
<reference evidence="10 11" key="1">
    <citation type="submission" date="2016-01" db="EMBL/GenBank/DDBJ databases">
        <authorList>
            <person name="Regsiter A."/>
            <person name="william w."/>
        </authorList>
    </citation>
    <scope>NUCLEOTIDE SEQUENCE [LARGE SCALE GENOMIC DNA]</scope>
    <source>
        <strain evidence="10 11">B6</strain>
    </source>
</reference>
<comment type="catalytic activity">
    <reaction evidence="6">
        <text>2 GTP = 3',3'-c-di-GMP + 2 diphosphate</text>
        <dbReference type="Rhea" id="RHEA:24898"/>
        <dbReference type="ChEBI" id="CHEBI:33019"/>
        <dbReference type="ChEBI" id="CHEBI:37565"/>
        <dbReference type="ChEBI" id="CHEBI:58805"/>
        <dbReference type="EC" id="2.7.7.65"/>
    </reaction>
</comment>
<dbReference type="NCBIfam" id="TIGR00254">
    <property type="entry name" value="GGDEF"/>
    <property type="match status" value="1"/>
</dbReference>
<dbReference type="InterPro" id="IPR043128">
    <property type="entry name" value="Rev_trsase/Diguanyl_cyclase"/>
</dbReference>
<sequence length="193" mass="20934">MQAFTNEDHERALFAQNNGNYLETKLQAYKVMAASMSLSYLSMRFVQVMVMLAGAWFVVRGDHFKAVNDNYGHAAGDEVLMSFAQRVRNCLRPGDAFGRVGGEEFAVVIPHCPKPDAIRVSERIREALAGTPIGLSDGRLVKVTASIGLSLSPETGAISVERLLSSADAALYRAKANGRDRVEISEFPGPVAS</sequence>
<protein>
    <recommendedName>
        <fullName evidence="2">diguanylate cyclase</fullName>
        <ecNumber evidence="2">2.7.7.65</ecNumber>
    </recommendedName>
</protein>
<keyword evidence="3 7" id="KW-0812">Transmembrane</keyword>
<dbReference type="InterPro" id="IPR050469">
    <property type="entry name" value="Diguanylate_Cyclase"/>
</dbReference>
<feature type="transmembrane region" description="Helical" evidence="7">
    <location>
        <begin position="38"/>
        <end position="59"/>
    </location>
</feature>
<dbReference type="PANTHER" id="PTHR45138">
    <property type="entry name" value="REGULATORY COMPONENTS OF SENSORY TRANSDUCTION SYSTEM"/>
    <property type="match status" value="1"/>
</dbReference>
<organism evidence="10 11">
    <name type="scientific">Agrobacterium tumefaciens str. B6</name>
    <dbReference type="NCBI Taxonomy" id="1183423"/>
    <lineage>
        <taxon>Bacteria</taxon>
        <taxon>Pseudomonadati</taxon>
        <taxon>Pseudomonadota</taxon>
        <taxon>Alphaproteobacteria</taxon>
        <taxon>Hyphomicrobiales</taxon>
        <taxon>Rhizobiaceae</taxon>
        <taxon>Rhizobium/Agrobacterium group</taxon>
        <taxon>Agrobacterium</taxon>
        <taxon>Agrobacterium tumefaciens complex</taxon>
    </lineage>
</organism>
<dbReference type="Pfam" id="PF00990">
    <property type="entry name" value="GGDEF"/>
    <property type="match status" value="1"/>
</dbReference>
<feature type="domain" description="GGDEF" evidence="8">
    <location>
        <begin position="52"/>
        <end position="187"/>
    </location>
</feature>
<dbReference type="GO" id="GO:0005886">
    <property type="term" value="C:plasma membrane"/>
    <property type="evidence" value="ECO:0007669"/>
    <property type="project" value="UniProtKB-SubCell"/>
</dbReference>
<dbReference type="SUPFAM" id="SSF55073">
    <property type="entry name" value="Nucleotide cyclase"/>
    <property type="match status" value="1"/>
</dbReference>
<dbReference type="PROSITE" id="PS50887">
    <property type="entry name" value="GGDEF"/>
    <property type="match status" value="1"/>
</dbReference>
<dbReference type="InterPro" id="IPR011527">
    <property type="entry name" value="ABC1_TM_dom"/>
</dbReference>
<dbReference type="SMART" id="SM00267">
    <property type="entry name" value="GGDEF"/>
    <property type="match status" value="1"/>
</dbReference>
<keyword evidence="5 7" id="KW-0472">Membrane</keyword>
<evidence type="ECO:0000313" key="10">
    <source>
        <dbReference type="EMBL" id="CVI24236.1"/>
    </source>
</evidence>
<evidence type="ECO:0000256" key="4">
    <source>
        <dbReference type="ARBA" id="ARBA00022989"/>
    </source>
</evidence>
<dbReference type="GO" id="GO:0140359">
    <property type="term" value="F:ABC-type transporter activity"/>
    <property type="evidence" value="ECO:0007669"/>
    <property type="project" value="InterPro"/>
</dbReference>
<dbReference type="EC" id="2.7.7.65" evidence="2"/>
<evidence type="ECO:0000313" key="11">
    <source>
        <dbReference type="Proteomes" id="UP000192074"/>
    </source>
</evidence>
<dbReference type="EMBL" id="FCNL01000040">
    <property type="protein sequence ID" value="CVI24236.1"/>
    <property type="molecule type" value="Genomic_DNA"/>
</dbReference>
<name>A0A822V9V0_AGRTU</name>
<evidence type="ECO:0000259" key="8">
    <source>
        <dbReference type="PROSITE" id="PS50887"/>
    </source>
</evidence>
<keyword evidence="10" id="KW-0808">Transferase</keyword>
<accession>A0A822V9V0</accession>
<comment type="caution">
    <text evidence="10">The sequence shown here is derived from an EMBL/GenBank/DDBJ whole genome shotgun (WGS) entry which is preliminary data.</text>
</comment>
<evidence type="ECO:0000256" key="2">
    <source>
        <dbReference type="ARBA" id="ARBA00012528"/>
    </source>
</evidence>
<dbReference type="AlphaFoldDB" id="A0A822V9V0"/>
<feature type="domain" description="ABC transmembrane type-1" evidence="9">
    <location>
        <begin position="1"/>
        <end position="62"/>
    </location>
</feature>
<dbReference type="PROSITE" id="PS50929">
    <property type="entry name" value="ABC_TM1F"/>
    <property type="match status" value="1"/>
</dbReference>
<proteinExistence type="predicted"/>
<dbReference type="InterPro" id="IPR029787">
    <property type="entry name" value="Nucleotide_cyclase"/>
</dbReference>
<dbReference type="GO" id="GO:0005524">
    <property type="term" value="F:ATP binding"/>
    <property type="evidence" value="ECO:0007669"/>
    <property type="project" value="InterPro"/>
</dbReference>
<evidence type="ECO:0000256" key="6">
    <source>
        <dbReference type="ARBA" id="ARBA00034247"/>
    </source>
</evidence>
<dbReference type="InterPro" id="IPR036640">
    <property type="entry name" value="ABC1_TM_sf"/>
</dbReference>
<dbReference type="Gene3D" id="3.30.70.270">
    <property type="match status" value="1"/>
</dbReference>
<evidence type="ECO:0000256" key="3">
    <source>
        <dbReference type="ARBA" id="ARBA00022692"/>
    </source>
</evidence>
<evidence type="ECO:0000259" key="9">
    <source>
        <dbReference type="PROSITE" id="PS50929"/>
    </source>
</evidence>
<dbReference type="SUPFAM" id="SSF90123">
    <property type="entry name" value="ABC transporter transmembrane region"/>
    <property type="match status" value="1"/>
</dbReference>
<evidence type="ECO:0000256" key="7">
    <source>
        <dbReference type="SAM" id="Phobius"/>
    </source>
</evidence>